<gene>
    <name evidence="1" type="ORF">LMG3328_01147</name>
</gene>
<evidence type="ECO:0000313" key="1">
    <source>
        <dbReference type="EMBL" id="CAB3838583.1"/>
    </source>
</evidence>
<dbReference type="RefSeq" id="WP_059271406.1">
    <property type="nucleotide sequence ID" value="NZ_CADIJL010000002.1"/>
</dbReference>
<name>A0A2M9GSM7_9BURK</name>
<dbReference type="Proteomes" id="UP000494122">
    <property type="component" value="Unassembled WGS sequence"/>
</dbReference>
<sequence length="161" mass="17598">MKLLRHSLLAALLGSAALSAVASAQPPAPEIAQALVGKWRHQTMLRTVDGQALPPQPSGGAGVAEFRSDGTWSMQGPDAVSSGTYRWLDAKRIEQTLEQSTTRYEIGVASIRYVKIQGDHLTLTRVQDRKEIDKLMPSPAPDARRPDQLIVTNIFTRLQAD</sequence>
<protein>
    <recommendedName>
        <fullName evidence="3">Lipocalin-like domain-containing protein</fullName>
    </recommendedName>
</protein>
<dbReference type="PROSITE" id="PS51318">
    <property type="entry name" value="TAT"/>
    <property type="match status" value="1"/>
</dbReference>
<reference evidence="1 2" key="1">
    <citation type="submission" date="2020-04" db="EMBL/GenBank/DDBJ databases">
        <authorList>
            <person name="De Canck E."/>
        </authorList>
    </citation>
    <scope>NUCLEOTIDE SEQUENCE [LARGE SCALE GENOMIC DNA]</scope>
    <source>
        <strain evidence="1 2">LMG 3328</strain>
    </source>
</reference>
<proteinExistence type="predicted"/>
<dbReference type="AlphaFoldDB" id="A0A2M9GSM7"/>
<dbReference type="EMBL" id="CADILE010000002">
    <property type="protein sequence ID" value="CAB3838583.1"/>
    <property type="molecule type" value="Genomic_DNA"/>
</dbReference>
<organism evidence="1 2">
    <name type="scientific">Achromobacter ruhlandii</name>
    <dbReference type="NCBI Taxonomy" id="72557"/>
    <lineage>
        <taxon>Bacteria</taxon>
        <taxon>Pseudomonadati</taxon>
        <taxon>Pseudomonadota</taxon>
        <taxon>Betaproteobacteria</taxon>
        <taxon>Burkholderiales</taxon>
        <taxon>Alcaligenaceae</taxon>
        <taxon>Achromobacter</taxon>
    </lineage>
</organism>
<accession>A0A2M9GSM7</accession>
<dbReference type="InterPro" id="IPR006311">
    <property type="entry name" value="TAT_signal"/>
</dbReference>
<evidence type="ECO:0008006" key="3">
    <source>
        <dbReference type="Google" id="ProtNLM"/>
    </source>
</evidence>
<evidence type="ECO:0000313" key="2">
    <source>
        <dbReference type="Proteomes" id="UP000494122"/>
    </source>
</evidence>